<feature type="domain" description="RRM" evidence="11">
    <location>
        <begin position="11"/>
        <end position="89"/>
    </location>
</feature>
<dbReference type="SUPFAM" id="SSF54928">
    <property type="entry name" value="RNA-binding domain, RBD"/>
    <property type="match status" value="1"/>
</dbReference>
<evidence type="ECO:0000256" key="10">
    <source>
        <dbReference type="PROSITE-ProRule" id="PRU00176"/>
    </source>
</evidence>
<dbReference type="InterPro" id="IPR052084">
    <property type="entry name" value="SF3B4_spliceosome_assoc"/>
</dbReference>
<dbReference type="RefSeq" id="XP_060121009.1">
    <property type="nucleotide sequence ID" value="XM_060265026.1"/>
</dbReference>
<comment type="similarity">
    <text evidence="2">Belongs to the SF3B4 family.</text>
</comment>
<evidence type="ECO:0000256" key="4">
    <source>
        <dbReference type="ARBA" id="ARBA00022728"/>
    </source>
</evidence>
<evidence type="ECO:0000256" key="6">
    <source>
        <dbReference type="ARBA" id="ARBA00022884"/>
    </source>
</evidence>
<comment type="subcellular location">
    <subcellularLocation>
        <location evidence="1">Nucleus</location>
    </subcellularLocation>
</comment>
<keyword evidence="6 10" id="KW-0694">RNA-binding</keyword>
<evidence type="ECO:0000313" key="13">
    <source>
        <dbReference type="Proteomes" id="UP001217754"/>
    </source>
</evidence>
<dbReference type="GO" id="GO:0003723">
    <property type="term" value="F:RNA binding"/>
    <property type="evidence" value="ECO:0007669"/>
    <property type="project" value="UniProtKB-UniRule"/>
</dbReference>
<dbReference type="PANTHER" id="PTHR48030">
    <property type="entry name" value="SPLICING FACTOR 3B SUBUNIT 4"/>
    <property type="match status" value="1"/>
</dbReference>
<feature type="domain" description="RRM" evidence="11">
    <location>
        <begin position="99"/>
        <end position="178"/>
    </location>
</feature>
<dbReference type="FunFam" id="3.30.70.330:FF:000505">
    <property type="entry name" value="Splicing factor 3B subunit 4"/>
    <property type="match status" value="1"/>
</dbReference>
<evidence type="ECO:0000313" key="12">
    <source>
        <dbReference type="EMBL" id="WFD38112.1"/>
    </source>
</evidence>
<gene>
    <name evidence="12" type="primary">sap49</name>
    <name evidence="12" type="ORF">MJAP1_001060</name>
</gene>
<keyword evidence="8" id="KW-0539">Nucleus</keyword>
<evidence type="ECO:0000256" key="1">
    <source>
        <dbReference type="ARBA" id="ARBA00004123"/>
    </source>
</evidence>
<dbReference type="GO" id="GO:0006397">
    <property type="term" value="P:mRNA processing"/>
    <property type="evidence" value="ECO:0007669"/>
    <property type="project" value="UniProtKB-KW"/>
</dbReference>
<evidence type="ECO:0000259" key="11">
    <source>
        <dbReference type="PROSITE" id="PS50102"/>
    </source>
</evidence>
<accession>A0AAF0J8Y4</accession>
<name>A0AAF0J8Y4_9BASI</name>
<keyword evidence="5" id="KW-0677">Repeat</keyword>
<dbReference type="Proteomes" id="UP001217754">
    <property type="component" value="Chromosome 1"/>
</dbReference>
<protein>
    <recommendedName>
        <fullName evidence="9">Splicing factor 3B subunit 4</fullName>
    </recommendedName>
</protein>
<keyword evidence="3" id="KW-0507">mRNA processing</keyword>
<dbReference type="SMART" id="SM00360">
    <property type="entry name" value="RRM"/>
    <property type="match status" value="2"/>
</dbReference>
<dbReference type="GO" id="GO:0005686">
    <property type="term" value="C:U2 snRNP"/>
    <property type="evidence" value="ECO:0007669"/>
    <property type="project" value="TreeGrafter"/>
</dbReference>
<evidence type="ECO:0000256" key="9">
    <source>
        <dbReference type="ARBA" id="ARBA00070533"/>
    </source>
</evidence>
<dbReference type="PANTHER" id="PTHR48030:SF3">
    <property type="entry name" value="SPLICING FACTOR 3B SUBUNIT 4"/>
    <property type="match status" value="1"/>
</dbReference>
<organism evidence="12 13">
    <name type="scientific">Malassezia japonica</name>
    <dbReference type="NCBI Taxonomy" id="223818"/>
    <lineage>
        <taxon>Eukaryota</taxon>
        <taxon>Fungi</taxon>
        <taxon>Dikarya</taxon>
        <taxon>Basidiomycota</taxon>
        <taxon>Ustilaginomycotina</taxon>
        <taxon>Malasseziomycetes</taxon>
        <taxon>Malasseziales</taxon>
        <taxon>Malasseziaceae</taxon>
        <taxon>Malassezia</taxon>
    </lineage>
</organism>
<dbReference type="InterPro" id="IPR000504">
    <property type="entry name" value="RRM_dom"/>
</dbReference>
<dbReference type="FunFam" id="3.30.70.330:FF:000059">
    <property type="entry name" value="splicing factor 3B subunit 4"/>
    <property type="match status" value="1"/>
</dbReference>
<dbReference type="InterPro" id="IPR035979">
    <property type="entry name" value="RBD_domain_sf"/>
</dbReference>
<dbReference type="GO" id="GO:0008380">
    <property type="term" value="P:RNA splicing"/>
    <property type="evidence" value="ECO:0007669"/>
    <property type="project" value="UniProtKB-KW"/>
</dbReference>
<keyword evidence="7" id="KW-0508">mRNA splicing</keyword>
<dbReference type="CDD" id="cd12334">
    <property type="entry name" value="RRM1_SF3B4"/>
    <property type="match status" value="1"/>
</dbReference>
<dbReference type="InterPro" id="IPR012677">
    <property type="entry name" value="Nucleotide-bd_a/b_plait_sf"/>
</dbReference>
<dbReference type="CDD" id="cd12335">
    <property type="entry name" value="RRM2_SF3B4"/>
    <property type="match status" value="1"/>
</dbReference>
<evidence type="ECO:0000256" key="2">
    <source>
        <dbReference type="ARBA" id="ARBA00008363"/>
    </source>
</evidence>
<reference evidence="12" key="1">
    <citation type="submission" date="2023-03" db="EMBL/GenBank/DDBJ databases">
        <title>Mating type loci evolution in Malassezia.</title>
        <authorList>
            <person name="Coelho M.A."/>
        </authorList>
    </citation>
    <scope>NUCLEOTIDE SEQUENCE</scope>
    <source>
        <strain evidence="12">CBS 9431</strain>
    </source>
</reference>
<dbReference type="GO" id="GO:0071011">
    <property type="term" value="C:precatalytic spliceosome"/>
    <property type="evidence" value="ECO:0007669"/>
    <property type="project" value="TreeGrafter"/>
</dbReference>
<dbReference type="GO" id="GO:0005730">
    <property type="term" value="C:nucleolus"/>
    <property type="evidence" value="ECO:0007669"/>
    <property type="project" value="TreeGrafter"/>
</dbReference>
<dbReference type="Gene3D" id="3.30.70.330">
    <property type="match status" value="2"/>
</dbReference>
<dbReference type="InterPro" id="IPR034158">
    <property type="entry name" value="SF3B4_RRM1"/>
</dbReference>
<proteinExistence type="inferred from homology"/>
<evidence type="ECO:0000256" key="7">
    <source>
        <dbReference type="ARBA" id="ARBA00023187"/>
    </source>
</evidence>
<evidence type="ECO:0000256" key="5">
    <source>
        <dbReference type="ARBA" id="ARBA00022737"/>
    </source>
</evidence>
<keyword evidence="4" id="KW-0747">Spliceosome</keyword>
<dbReference type="InterPro" id="IPR034159">
    <property type="entry name" value="SF3B4_RRM2"/>
</dbReference>
<evidence type="ECO:0000256" key="8">
    <source>
        <dbReference type="ARBA" id="ARBA00023242"/>
    </source>
</evidence>
<dbReference type="Pfam" id="PF00076">
    <property type="entry name" value="RRM_1"/>
    <property type="match status" value="2"/>
</dbReference>
<evidence type="ECO:0000256" key="3">
    <source>
        <dbReference type="ARBA" id="ARBA00022664"/>
    </source>
</evidence>
<dbReference type="GeneID" id="85224709"/>
<dbReference type="AlphaFoldDB" id="A0AAF0J8Y4"/>
<dbReference type="PROSITE" id="PS50102">
    <property type="entry name" value="RRM"/>
    <property type="match status" value="2"/>
</dbReference>
<keyword evidence="13" id="KW-1185">Reference proteome</keyword>
<sequence length="239" mass="26219">MSREIERNQDATCYVGNLDDRVTDELMWELMYQAGHVVHVNMPKDRVSQLHQGFAFAEFHTETDAQYACLILNGIKLFGKPIRVNMAAADTKEPMDIGANLFIGNLDSSVDERTLYDTFNTFGTILGTPKIMRDPATGESKNYGFVSFDSFEASDAAIEALNNQYLANRPMTVDYAEKKDARHGEKHGTAAERLVAAQARKNQILGTLHEANGSYATPTPAWSSEVFAAPPGPGASPAP</sequence>
<dbReference type="EMBL" id="CP119958">
    <property type="protein sequence ID" value="WFD38112.1"/>
    <property type="molecule type" value="Genomic_DNA"/>
</dbReference>
<dbReference type="GO" id="GO:0048026">
    <property type="term" value="P:positive regulation of mRNA splicing, via spliceosome"/>
    <property type="evidence" value="ECO:0007669"/>
    <property type="project" value="TreeGrafter"/>
</dbReference>